<reference evidence="3 4" key="1">
    <citation type="submission" date="2020-07" db="EMBL/GenBank/DDBJ databases">
        <title>Pusillimonas sp. nov., isolated from poultry manure in Taiwan.</title>
        <authorList>
            <person name="Lin S.-Y."/>
            <person name="Tang Y.-S."/>
            <person name="Young C.-C."/>
        </authorList>
    </citation>
    <scope>NUCLEOTIDE SEQUENCE [LARGE SCALE GENOMIC DNA]</scope>
    <source>
        <strain evidence="3 4">CC-YST705</strain>
    </source>
</reference>
<dbReference type="EMBL" id="JACDXW010000003">
    <property type="protein sequence ID" value="MCB5363607.1"/>
    <property type="molecule type" value="Genomic_DNA"/>
</dbReference>
<feature type="region of interest" description="Disordered" evidence="1">
    <location>
        <begin position="1209"/>
        <end position="1228"/>
    </location>
</feature>
<evidence type="ECO:0000313" key="3">
    <source>
        <dbReference type="EMBL" id="MCB5363607.1"/>
    </source>
</evidence>
<dbReference type="PROSITE" id="PS51208">
    <property type="entry name" value="AUTOTRANSPORTER"/>
    <property type="match status" value="1"/>
</dbReference>
<evidence type="ECO:0000259" key="2">
    <source>
        <dbReference type="PROSITE" id="PS51208"/>
    </source>
</evidence>
<name>A0ABS8CC51_9BURK</name>
<feature type="region of interest" description="Disordered" evidence="1">
    <location>
        <begin position="1280"/>
        <end position="1324"/>
    </location>
</feature>
<dbReference type="SUPFAM" id="SSF103515">
    <property type="entry name" value="Autotransporter"/>
    <property type="match status" value="1"/>
</dbReference>
<sequence length="2354" mass="224539">MMQLHPRRPSVLPCAAKPLAPRPLSLALGALGYTGHLLLLASGSLALTTSAYADVTSSCTGANPQVCTVSSPQGPLTAPLTIINSERPQQITNTAEINITGSAGTSPTQVYDFGAGTQATLGGEPLSGILVVSQGSHGSEGGDQGHRDGGLAQGGMLTTSGSVTLDLSNTTPSGMVTGVGVSSVGGDGYSQVEGGSNDDGGNGGQGGSTTLVNSSTVTISGGNLANGVMGALVETKGGNGGVGDYWHPIDSWGGNGGSTQAIEMDNYADVTLGTSSDNLQGGTRAWGVVAQAVGGDGGIMAKGEEPWGNGGGTGNVRFLSTGNVNVFLSSNADTPDGVVGLLARSVGGTGADTNYEGDNGGNGGNAAGAQLTAGQSSLSAVTNINVGVAQAVTGLSAGVLVQSLGGKGGDQQWNNATGGDGGSAGAVSADLYWVNLNTTGDDVMGVVAQSVGGNGGTDSMDSNRTDGGNGGQAGTASVTLTSKGNQAGQQTSVSTNGLNAIGVLAQSIGGQGGGAVKDAGQGRDGAEADITADANSQVTTTQDFSIGMLAQSLGGGGGTGQDFASSLPGSPGNGGRGGNGDDATINSSATIQTQGQHAHGILAQSIGGSGGAGAMADGVIALGGDGGAGGFGGTVTLTHSGNITTGGFGSIGVIGQSIGGGGGSAGSATGLFSVGGSAESGADTSGWAPNPGGQVTVTNNGAIKTTGDGAAALIGQSIGGGGGNGASAAGLTAVGGSGGAGGDGGSVTVNANGTHMTSGAYSYGAVAQSIGGGGGNGGSVMALSAAGVTPTIGGSGGRGGASGTAQLNISNANGQAATVSTTGDGATGLIAQSIGGGGGNGGSASQLAVGVPVSLAIGGAGGSGGSASTSNVQTTGAQITTAGTSAPGMLAQSIGGGGGSGGDAHAYDANVGVSVGIALGGGGGVAGDGAKVTVGLTDTLLSTAGIDLNAPPAWPLATPFSQVTDSYGILAQSIGGGGGHGGSAVAGSLAAAAPTPDGPSFAISTSIAVGAAGGAGGAGGEVDVTLSGNSAIFTGGQGSHGVLTQSIAGGGGAAGDSKALSRTVALEDQSIAVNVEVAVGGNGGAAGNASTVNLTLNDAASVTTYSDYSNALMGQSIGGGGGNAGVGSTSSGGIAQGKTITVGVGVGGKGGDGGNGGTAETTLSNDSILTTYGSGSRGVLLQSVGGGGGASQGVTVDLGIPVSWSNGSGGGSAADVGDDPNGGSGGTTKFAATVNVSVGRSGAGGGDGGAVTATANGQIATQGGDADGIVLQSIGGGGGLGGSAGSDASSGPTSYPSAPDDLNSPIDPNNPPTPPDTDLGSYGVSVAVGGAGGASGAGGQATLNYGGAISTNGDHADGIVVQSIGGGGGVGGAATAKGAGGVSQLSVVVGGGGGVGGDSGNINLNLSGNADYSRGVISTSGDASYGLLAQTIGGGGGQGAAATDTITSDSLQKPSLVVGTGGGGGGGGDAGFIDMSAANSAIRVVTAGADSHGIVLQSIGGGGGVAAISGASLSGTVNNPQLNLQIGGGDRGTSEGGGDGGDIEVDSWVSSQTSGDRAFGFVAQSIANSGGIASAGAGANIQSASLVSGLSSYASGSQSGEVNIILGSNRASTDDSYISTSGRGAHGVVLQSIAGGGGIAGDSGNGPLSLGWSDGSAALMEGLHSGKITFTLNADGNGGIFTKGENAHGIIAQSLAAAGGLGGNSAGSFAGAVNQSQSQQEGYSDGIAMSLNGPVQVTGANAWSVFAQTYGNLKTLSQDATMVDITVSDLMLGGAVVTDASGASSHTGGGIWIDSASPLGLAINNTVTINTGAVVDGLKGEAAIKQTGVGTLQVQNHGTLNGDVLGANSSTAQAITVSNYGVLSGADLIQGHIDNQGQVFIGKTAQSRELLVTGDFTQGSQGVLHVAADFLAHTTDLLRVGGRAQLDGKIQVAAETLMPNRELTVLQAGTLAPGAQVQGASELFTYSTRQSGGTLAISADKARFNEISSSYAVGSNLSAVGQHLQDIWEQGGSEALSSLYAQLDRSAAEGGAGYASALSDLSLGASAAPAALATGAVKGFADNLFSCPWFAGANAVTTDGSCVWGRVATKTTHLGDNNGTAATRTRATSYQFGGQRRIAPDWMLGVAAAYENSSTNGDDGRLHIKGDAAYLGAVLKYETGPWTLGGSLYGSYGSYDSTRKIGLANTEADSKYKVWTIGQQLRASYMKGAESSYVKPFVTLDLIYTRMPSYQEKGAGALNLNVNSADRFTAVLTPGVEVGGRVDLSSGYILRPYASVGLALSSTDKWKTNAHLAGRAATGTEFQTTLETGRVYGSLSAGVQLTSRKGFDMQLQYDGVLSNRAHSSSGSIKANWRF</sequence>
<feature type="compositionally biased region" description="Polar residues" evidence="1">
    <location>
        <begin position="474"/>
        <end position="491"/>
    </location>
</feature>
<feature type="region of interest" description="Disordered" evidence="1">
    <location>
        <begin position="134"/>
        <end position="158"/>
    </location>
</feature>
<feature type="compositionally biased region" description="Gly residues" evidence="1">
    <location>
        <begin position="197"/>
        <end position="207"/>
    </location>
</feature>
<dbReference type="InterPro" id="IPR036709">
    <property type="entry name" value="Autotransporte_beta_dom_sf"/>
</dbReference>
<accession>A0ABS8CC51</accession>
<dbReference type="RefSeq" id="WP_226953950.1">
    <property type="nucleotide sequence ID" value="NZ_JACDXW010000003.1"/>
</dbReference>
<proteinExistence type="predicted"/>
<feature type="region of interest" description="Disordered" evidence="1">
    <location>
        <begin position="451"/>
        <end position="491"/>
    </location>
</feature>
<organism evidence="3 4">
    <name type="scientific">Mesopusillimonas faecipullorum</name>
    <dbReference type="NCBI Taxonomy" id="2755040"/>
    <lineage>
        <taxon>Bacteria</taxon>
        <taxon>Pseudomonadati</taxon>
        <taxon>Pseudomonadota</taxon>
        <taxon>Betaproteobacteria</taxon>
        <taxon>Burkholderiales</taxon>
        <taxon>Alcaligenaceae</taxon>
        <taxon>Mesopusillimonas</taxon>
    </lineage>
</organism>
<evidence type="ECO:0000256" key="1">
    <source>
        <dbReference type="SAM" id="MobiDB-lite"/>
    </source>
</evidence>
<keyword evidence="4" id="KW-1185">Reference proteome</keyword>
<feature type="region of interest" description="Disordered" evidence="1">
    <location>
        <begin position="179"/>
        <end position="211"/>
    </location>
</feature>
<protein>
    <recommendedName>
        <fullName evidence="2">Autotransporter domain-containing protein</fullName>
    </recommendedName>
</protein>
<dbReference type="InterPro" id="IPR005546">
    <property type="entry name" value="Autotransporte_beta"/>
</dbReference>
<feature type="compositionally biased region" description="Gly residues" evidence="1">
    <location>
        <begin position="571"/>
        <end position="580"/>
    </location>
</feature>
<feature type="compositionally biased region" description="Polar residues" evidence="1">
    <location>
        <begin position="457"/>
        <end position="466"/>
    </location>
</feature>
<gene>
    <name evidence="3" type="ORF">H0484_07585</name>
</gene>
<dbReference type="SMART" id="SM00869">
    <property type="entry name" value="Autotransporter"/>
    <property type="match status" value="1"/>
</dbReference>
<feature type="region of interest" description="Disordered" evidence="1">
    <location>
        <begin position="555"/>
        <end position="586"/>
    </location>
</feature>
<dbReference type="Proteomes" id="UP000776983">
    <property type="component" value="Unassembled WGS sequence"/>
</dbReference>
<comment type="caution">
    <text evidence="3">The sequence shown here is derived from an EMBL/GenBank/DDBJ whole genome shotgun (WGS) entry which is preliminary data.</text>
</comment>
<feature type="domain" description="Autotransporter" evidence="2">
    <location>
        <begin position="2076"/>
        <end position="2354"/>
    </location>
</feature>
<evidence type="ECO:0000313" key="4">
    <source>
        <dbReference type="Proteomes" id="UP000776983"/>
    </source>
</evidence>